<gene>
    <name evidence="6" type="primary">dppA_1</name>
    <name evidence="6" type="ORF">DK880_00100</name>
</gene>
<dbReference type="GO" id="GO:0015833">
    <property type="term" value="P:peptide transport"/>
    <property type="evidence" value="ECO:0007669"/>
    <property type="project" value="TreeGrafter"/>
</dbReference>
<proteinExistence type="inferred from homology"/>
<reference evidence="6 7" key="1">
    <citation type="submission" date="2018-05" db="EMBL/GenBank/DDBJ databases">
        <title>Candidatus Cardinium hertigii Genome Assembly.</title>
        <authorList>
            <person name="Showmaker K.C."/>
            <person name="Walden K.O."/>
            <person name="Fields C.J."/>
            <person name="Lambert K.N."/>
            <person name="Hudson M.E."/>
        </authorList>
    </citation>
    <scope>NUCLEOTIDE SEQUENCE [LARGE SCALE GENOMIC DNA]</scope>
    <source>
        <strain evidence="7">cHgTN10</strain>
    </source>
</reference>
<dbReference type="PIRSF" id="PIRSF002741">
    <property type="entry name" value="MppA"/>
    <property type="match status" value="1"/>
</dbReference>
<evidence type="ECO:0000256" key="4">
    <source>
        <dbReference type="ARBA" id="ARBA00022729"/>
    </source>
</evidence>
<dbReference type="GO" id="GO:1904680">
    <property type="term" value="F:peptide transmembrane transporter activity"/>
    <property type="evidence" value="ECO:0007669"/>
    <property type="project" value="TreeGrafter"/>
</dbReference>
<dbReference type="InterPro" id="IPR039424">
    <property type="entry name" value="SBP_5"/>
</dbReference>
<dbReference type="Proteomes" id="UP000245872">
    <property type="component" value="Chromosome"/>
</dbReference>
<dbReference type="AlphaFoldDB" id="A0A2Z3L6Z2"/>
<dbReference type="GO" id="GO:0043190">
    <property type="term" value="C:ATP-binding cassette (ABC) transporter complex"/>
    <property type="evidence" value="ECO:0007669"/>
    <property type="project" value="InterPro"/>
</dbReference>
<sequence>MKRVTIILISLALVLGIKFWPKKASQSNTEKVLHLAMETRIQGLDPAVSTSTYETRVIAKVYEGLLEYHYWKRPFELTTNLAVAMPIISEDGLTYTFTLKPGVYFQDNACFPNGQGREITAKDFVYSFKRIADPAVQSPYFSELEPIIKGMDAFRTQLQQHKGDYSIPIEGVQALDNYTLQFTLTKPSTLFLHFLAQPFAYVVPSEAVAYYGADFVNHPVGTGPFTLGQFSPQDNKIILAKNKHFRDKFFPTVTAEEPDLADLADLAEASGKKVPFVDTIIYHTLLETQPRWLQFKEKKIDCLDLVSEYFPDVFKNKQFNPTLHQAGIKFLAKNGGLVGYIGFNCCQKPLDNIKLRQAISLAFDRAAFKKTFREDLGEIVHSFIPSSFVGYSETFTNPYAIYDIEKAKQYLAEAGYPGGQGLPILTVICSNNNKNQLDFFDQYMRKIGIKVEIQPCIFSELVDKLHKKNYMLAAISEQFDYPDASAVFNLLRNPYRGGMTIRDQKFNQLYDKYTQKMLDPAEKASGYAQLNALATELTPALLLPSFPSYVLINKRVKYYRPCPYNFGMEQYVDVA</sequence>
<evidence type="ECO:0000256" key="3">
    <source>
        <dbReference type="ARBA" id="ARBA00022448"/>
    </source>
</evidence>
<evidence type="ECO:0000256" key="1">
    <source>
        <dbReference type="ARBA" id="ARBA00004196"/>
    </source>
</evidence>
<organism evidence="6 7">
    <name type="scientific">Candidatus Cardinium hertigii</name>
    <dbReference type="NCBI Taxonomy" id="247481"/>
    <lineage>
        <taxon>Bacteria</taxon>
        <taxon>Pseudomonadati</taxon>
        <taxon>Bacteroidota</taxon>
        <taxon>Cytophagia</taxon>
        <taxon>Cytophagales</taxon>
        <taxon>Amoebophilaceae</taxon>
        <taxon>Candidatus Cardinium</taxon>
    </lineage>
</organism>
<dbReference type="RefSeq" id="WP_109996899.1">
    <property type="nucleotide sequence ID" value="NZ_CP029619.1"/>
</dbReference>
<accession>A0A2Z3L6Z2</accession>
<dbReference type="Pfam" id="PF00496">
    <property type="entry name" value="SBP_bac_5"/>
    <property type="match status" value="1"/>
</dbReference>
<name>A0A2Z3L6Z2_9BACT</name>
<dbReference type="Gene3D" id="3.10.105.10">
    <property type="entry name" value="Dipeptide-binding Protein, Domain 3"/>
    <property type="match status" value="1"/>
</dbReference>
<protein>
    <submittedName>
        <fullName evidence="6">Periplasmic dipeptide transport protein</fullName>
    </submittedName>
</protein>
<evidence type="ECO:0000259" key="5">
    <source>
        <dbReference type="Pfam" id="PF00496"/>
    </source>
</evidence>
<dbReference type="OrthoDB" id="9772924at2"/>
<dbReference type="InterPro" id="IPR030678">
    <property type="entry name" value="Peptide/Ni-bd"/>
</dbReference>
<keyword evidence="7" id="KW-1185">Reference proteome</keyword>
<dbReference type="SUPFAM" id="SSF53850">
    <property type="entry name" value="Periplasmic binding protein-like II"/>
    <property type="match status" value="1"/>
</dbReference>
<dbReference type="GO" id="GO:0030288">
    <property type="term" value="C:outer membrane-bounded periplasmic space"/>
    <property type="evidence" value="ECO:0007669"/>
    <property type="project" value="UniProtKB-ARBA"/>
</dbReference>
<dbReference type="Gene3D" id="3.40.190.10">
    <property type="entry name" value="Periplasmic binding protein-like II"/>
    <property type="match status" value="1"/>
</dbReference>
<feature type="domain" description="Solute-binding protein family 5" evidence="5">
    <location>
        <begin position="79"/>
        <end position="495"/>
    </location>
</feature>
<dbReference type="EMBL" id="CP029619">
    <property type="protein sequence ID" value="AWN81437.1"/>
    <property type="molecule type" value="Genomic_DNA"/>
</dbReference>
<evidence type="ECO:0000313" key="6">
    <source>
        <dbReference type="EMBL" id="AWN81437.1"/>
    </source>
</evidence>
<comment type="subcellular location">
    <subcellularLocation>
        <location evidence="1">Cell envelope</location>
    </subcellularLocation>
</comment>
<dbReference type="KEGG" id="cher:DK880_00100"/>
<evidence type="ECO:0000256" key="2">
    <source>
        <dbReference type="ARBA" id="ARBA00005695"/>
    </source>
</evidence>
<evidence type="ECO:0000313" key="7">
    <source>
        <dbReference type="Proteomes" id="UP000245872"/>
    </source>
</evidence>
<keyword evidence="4" id="KW-0732">Signal</keyword>
<dbReference type="InterPro" id="IPR000914">
    <property type="entry name" value="SBP_5_dom"/>
</dbReference>
<dbReference type="PANTHER" id="PTHR30290">
    <property type="entry name" value="PERIPLASMIC BINDING COMPONENT OF ABC TRANSPORTER"/>
    <property type="match status" value="1"/>
</dbReference>
<keyword evidence="3" id="KW-0813">Transport</keyword>
<dbReference type="PANTHER" id="PTHR30290:SF10">
    <property type="entry name" value="PERIPLASMIC OLIGOPEPTIDE-BINDING PROTEIN-RELATED"/>
    <property type="match status" value="1"/>
</dbReference>
<comment type="similarity">
    <text evidence="2">Belongs to the bacterial solute-binding protein 5 family.</text>
</comment>